<dbReference type="AlphaFoldDB" id="A0A916QAT1"/>
<comment type="caution">
    <text evidence="5">The sequence shown here is derived from an EMBL/GenBank/DDBJ whole genome shotgun (WGS) entry which is preliminary data.</text>
</comment>
<dbReference type="InterPro" id="IPR036390">
    <property type="entry name" value="WH_DNA-bd_sf"/>
</dbReference>
<dbReference type="Proteomes" id="UP000613208">
    <property type="component" value="Unassembled WGS sequence"/>
</dbReference>
<dbReference type="EMBL" id="BLYI01000047">
    <property type="protein sequence ID" value="GFO86040.1"/>
    <property type="molecule type" value="Genomic_DNA"/>
</dbReference>
<protein>
    <recommendedName>
        <fullName evidence="4">HTH marR-type domain-containing protein</fullName>
    </recommendedName>
</protein>
<evidence type="ECO:0000313" key="6">
    <source>
        <dbReference type="Proteomes" id="UP000613208"/>
    </source>
</evidence>
<keyword evidence="6" id="KW-1185">Reference proteome</keyword>
<dbReference type="GO" id="GO:0003677">
    <property type="term" value="F:DNA binding"/>
    <property type="evidence" value="ECO:0007669"/>
    <property type="project" value="UniProtKB-KW"/>
</dbReference>
<dbReference type="Pfam" id="PF01047">
    <property type="entry name" value="MarR"/>
    <property type="match status" value="1"/>
</dbReference>
<dbReference type="Gene3D" id="1.10.10.10">
    <property type="entry name" value="Winged helix-like DNA-binding domain superfamily/Winged helix DNA-binding domain"/>
    <property type="match status" value="1"/>
</dbReference>
<proteinExistence type="predicted"/>
<organism evidence="5 6">
    <name type="scientific">Anaerostipes butyraticus</name>
    <dbReference type="NCBI Taxonomy" id="645466"/>
    <lineage>
        <taxon>Bacteria</taxon>
        <taxon>Bacillati</taxon>
        <taxon>Bacillota</taxon>
        <taxon>Clostridia</taxon>
        <taxon>Lachnospirales</taxon>
        <taxon>Lachnospiraceae</taxon>
        <taxon>Anaerostipes</taxon>
    </lineage>
</organism>
<keyword evidence="2" id="KW-0238">DNA-binding</keyword>
<gene>
    <name evidence="5" type="ORF">ANBU17_23870</name>
</gene>
<feature type="domain" description="HTH marR-type" evidence="4">
    <location>
        <begin position="1"/>
        <end position="134"/>
    </location>
</feature>
<dbReference type="InterPro" id="IPR036388">
    <property type="entry name" value="WH-like_DNA-bd_sf"/>
</dbReference>
<evidence type="ECO:0000313" key="5">
    <source>
        <dbReference type="EMBL" id="GFO86040.1"/>
    </source>
</evidence>
<evidence type="ECO:0000256" key="1">
    <source>
        <dbReference type="ARBA" id="ARBA00023015"/>
    </source>
</evidence>
<dbReference type="PANTHER" id="PTHR42756">
    <property type="entry name" value="TRANSCRIPTIONAL REGULATOR, MARR"/>
    <property type="match status" value="1"/>
</dbReference>
<name>A0A916QAT1_9FIRM</name>
<evidence type="ECO:0000256" key="3">
    <source>
        <dbReference type="ARBA" id="ARBA00023163"/>
    </source>
</evidence>
<dbReference type="PROSITE" id="PS50995">
    <property type="entry name" value="HTH_MARR_2"/>
    <property type="match status" value="1"/>
</dbReference>
<evidence type="ECO:0000259" key="4">
    <source>
        <dbReference type="PROSITE" id="PS50995"/>
    </source>
</evidence>
<dbReference type="GO" id="GO:0003700">
    <property type="term" value="F:DNA-binding transcription factor activity"/>
    <property type="evidence" value="ECO:0007669"/>
    <property type="project" value="InterPro"/>
</dbReference>
<reference evidence="5" key="1">
    <citation type="submission" date="2020-06" db="EMBL/GenBank/DDBJ databases">
        <title>Characterization of fructooligosaccharide metabolism and fructooligosaccharide-degrading enzymes in human commensal butyrate producers.</title>
        <authorList>
            <person name="Tanno H."/>
            <person name="Fujii T."/>
            <person name="Hirano K."/>
            <person name="Maeno S."/>
            <person name="Tonozuka T."/>
            <person name="Sakamoto M."/>
            <person name="Ohkuma M."/>
            <person name="Tochio T."/>
            <person name="Endo A."/>
        </authorList>
    </citation>
    <scope>NUCLEOTIDE SEQUENCE</scope>
    <source>
        <strain evidence="5">JCM 17466</strain>
    </source>
</reference>
<dbReference type="SMART" id="SM00347">
    <property type="entry name" value="HTH_MARR"/>
    <property type="match status" value="1"/>
</dbReference>
<dbReference type="SUPFAM" id="SSF46785">
    <property type="entry name" value="Winged helix' DNA-binding domain"/>
    <property type="match status" value="1"/>
</dbReference>
<sequence>MKNISALMEIFPVVQKLLFNTIDLHSVSFTRTQMLILFALYSREHLNMSQTAAYIASSKEQTTRAVAPLVKEGYVTRFHMGDNRRKVYIRLTEQGQSFIEEEQRLVKERLSSKFNMLSLEDQETFHHAVDDILKILRKLE</sequence>
<dbReference type="PANTHER" id="PTHR42756:SF1">
    <property type="entry name" value="TRANSCRIPTIONAL REPRESSOR OF EMRAB OPERON"/>
    <property type="match status" value="1"/>
</dbReference>
<keyword evidence="3" id="KW-0804">Transcription</keyword>
<evidence type="ECO:0000256" key="2">
    <source>
        <dbReference type="ARBA" id="ARBA00023125"/>
    </source>
</evidence>
<dbReference type="InterPro" id="IPR000835">
    <property type="entry name" value="HTH_MarR-typ"/>
</dbReference>
<accession>A0A916QAT1</accession>
<dbReference type="RefSeq" id="WP_243282637.1">
    <property type="nucleotide sequence ID" value="NZ_BLYI01000047.1"/>
</dbReference>
<keyword evidence="1" id="KW-0805">Transcription regulation</keyword>